<feature type="domain" description="PTS EIIA type-1" evidence="14">
    <location>
        <begin position="8"/>
        <end position="112"/>
    </location>
</feature>
<comment type="cofactor">
    <cofactor evidence="2">
        <name>Mg(2+)</name>
        <dbReference type="ChEBI" id="CHEBI:18420"/>
    </cofactor>
</comment>
<dbReference type="InterPro" id="IPR001020">
    <property type="entry name" value="PTS_HPr_His_P_site"/>
</dbReference>
<dbReference type="InterPro" id="IPR050499">
    <property type="entry name" value="PEP-utilizing_PTS_enzyme"/>
</dbReference>
<keyword evidence="17" id="KW-1185">Reference proteome</keyword>
<evidence type="ECO:0000256" key="5">
    <source>
        <dbReference type="ARBA" id="ARBA00012232"/>
    </source>
</evidence>
<dbReference type="InterPro" id="IPR040442">
    <property type="entry name" value="Pyrv_kinase-like_dom_sf"/>
</dbReference>
<dbReference type="GO" id="GO:0046872">
    <property type="term" value="F:metal ion binding"/>
    <property type="evidence" value="ECO:0007669"/>
    <property type="project" value="UniProtKB-KW"/>
</dbReference>
<evidence type="ECO:0000259" key="15">
    <source>
        <dbReference type="PROSITE" id="PS51350"/>
    </source>
</evidence>
<comment type="catalytic activity">
    <reaction evidence="1">
        <text>L-histidyl-[protein] + phosphoenolpyruvate = N(pros)-phospho-L-histidyl-[protein] + pyruvate</text>
        <dbReference type="Rhea" id="RHEA:23880"/>
        <dbReference type="Rhea" id="RHEA-COMP:9745"/>
        <dbReference type="Rhea" id="RHEA-COMP:9746"/>
        <dbReference type="ChEBI" id="CHEBI:15361"/>
        <dbReference type="ChEBI" id="CHEBI:29979"/>
        <dbReference type="ChEBI" id="CHEBI:58702"/>
        <dbReference type="ChEBI" id="CHEBI:64837"/>
        <dbReference type="EC" id="2.7.3.9"/>
    </reaction>
</comment>
<keyword evidence="8" id="KW-0762">Sugar transport</keyword>
<dbReference type="InterPro" id="IPR001127">
    <property type="entry name" value="PTS_EIIA_1_perm"/>
</dbReference>
<dbReference type="InterPro" id="IPR035895">
    <property type="entry name" value="HPr-like_sf"/>
</dbReference>
<comment type="subcellular location">
    <subcellularLocation>
        <location evidence="3">Cytoplasm</location>
    </subcellularLocation>
</comment>
<dbReference type="Gene3D" id="1.10.274.10">
    <property type="entry name" value="PtsI, HPr-binding domain"/>
    <property type="match status" value="1"/>
</dbReference>
<dbReference type="EC" id="2.7.3.9" evidence="5"/>
<dbReference type="GO" id="GO:0005737">
    <property type="term" value="C:cytoplasm"/>
    <property type="evidence" value="ECO:0007669"/>
    <property type="project" value="UniProtKB-SubCell"/>
</dbReference>
<dbReference type="PRINTS" id="PR00107">
    <property type="entry name" value="PHOSPHOCPHPR"/>
</dbReference>
<evidence type="ECO:0000313" key="16">
    <source>
        <dbReference type="EMBL" id="QHL91933.1"/>
    </source>
</evidence>
<evidence type="ECO:0000256" key="6">
    <source>
        <dbReference type="ARBA" id="ARBA00022448"/>
    </source>
</evidence>
<dbReference type="PANTHER" id="PTHR46244:SF6">
    <property type="entry name" value="PHOSPHOENOLPYRUVATE-PROTEIN PHOSPHOTRANSFERASE"/>
    <property type="match status" value="1"/>
</dbReference>
<dbReference type="InterPro" id="IPR011055">
    <property type="entry name" value="Dup_hybrid_motif"/>
</dbReference>
<evidence type="ECO:0000256" key="11">
    <source>
        <dbReference type="ARBA" id="ARBA00022723"/>
    </source>
</evidence>
<keyword evidence="10" id="KW-0598">Phosphotransferase system</keyword>
<dbReference type="SUPFAM" id="SSF51621">
    <property type="entry name" value="Phosphoenolpyruvate/pyruvate domain"/>
    <property type="match status" value="1"/>
</dbReference>
<evidence type="ECO:0000313" key="17">
    <source>
        <dbReference type="Proteomes" id="UP000464468"/>
    </source>
</evidence>
<evidence type="ECO:0000256" key="13">
    <source>
        <dbReference type="ARBA" id="ARBA00022842"/>
    </source>
</evidence>
<dbReference type="SUPFAM" id="SSF55594">
    <property type="entry name" value="HPr-like"/>
    <property type="match status" value="1"/>
</dbReference>
<feature type="domain" description="HPr" evidence="15">
    <location>
        <begin position="155"/>
        <end position="242"/>
    </location>
</feature>
<evidence type="ECO:0000256" key="2">
    <source>
        <dbReference type="ARBA" id="ARBA00001946"/>
    </source>
</evidence>
<dbReference type="InterPro" id="IPR006318">
    <property type="entry name" value="PTS_EI-like"/>
</dbReference>
<dbReference type="PROSITE" id="PS00371">
    <property type="entry name" value="PTS_EIIA_TYPE_1_HIS"/>
    <property type="match status" value="1"/>
</dbReference>
<dbReference type="Gene3D" id="3.50.30.10">
    <property type="entry name" value="Phosphohistidine domain"/>
    <property type="match status" value="1"/>
</dbReference>
<evidence type="ECO:0000256" key="12">
    <source>
        <dbReference type="ARBA" id="ARBA00022777"/>
    </source>
</evidence>
<dbReference type="Gene3D" id="3.20.20.60">
    <property type="entry name" value="Phosphoenolpyruvate-binding domains"/>
    <property type="match status" value="1"/>
</dbReference>
<dbReference type="Gene3D" id="3.30.1340.10">
    <property type="entry name" value="HPr-like"/>
    <property type="match status" value="1"/>
</dbReference>
<dbReference type="GO" id="GO:0009401">
    <property type="term" value="P:phosphoenolpyruvate-dependent sugar phosphotransferase system"/>
    <property type="evidence" value="ECO:0007669"/>
    <property type="project" value="UniProtKB-KW"/>
</dbReference>
<evidence type="ECO:0000256" key="1">
    <source>
        <dbReference type="ARBA" id="ARBA00000683"/>
    </source>
</evidence>
<keyword evidence="7" id="KW-0963">Cytoplasm</keyword>
<dbReference type="GO" id="GO:0008965">
    <property type="term" value="F:phosphoenolpyruvate-protein phosphotransferase activity"/>
    <property type="evidence" value="ECO:0007669"/>
    <property type="project" value="UniProtKB-EC"/>
</dbReference>
<organism evidence="16 17">
    <name type="scientific">Sphingomonas changnyeongensis</name>
    <dbReference type="NCBI Taxonomy" id="2698679"/>
    <lineage>
        <taxon>Bacteria</taxon>
        <taxon>Pseudomonadati</taxon>
        <taxon>Pseudomonadota</taxon>
        <taxon>Alphaproteobacteria</taxon>
        <taxon>Sphingomonadales</taxon>
        <taxon>Sphingomonadaceae</taxon>
        <taxon>Sphingomonas</taxon>
    </lineage>
</organism>
<evidence type="ECO:0000256" key="8">
    <source>
        <dbReference type="ARBA" id="ARBA00022597"/>
    </source>
</evidence>
<dbReference type="Pfam" id="PF00391">
    <property type="entry name" value="PEP-utilizers"/>
    <property type="match status" value="1"/>
</dbReference>
<keyword evidence="12" id="KW-0418">Kinase</keyword>
<evidence type="ECO:0000256" key="3">
    <source>
        <dbReference type="ARBA" id="ARBA00004496"/>
    </source>
</evidence>
<dbReference type="PROSITE" id="PS00742">
    <property type="entry name" value="PEP_ENZYMES_2"/>
    <property type="match status" value="1"/>
</dbReference>
<name>A0A7Z2S6W4_9SPHN</name>
<gene>
    <name evidence="16" type="primary">ptsP</name>
    <name evidence="16" type="ORF">GVO57_10920</name>
</gene>
<dbReference type="PROSITE" id="PS51350">
    <property type="entry name" value="PTS_HPR_DOM"/>
    <property type="match status" value="1"/>
</dbReference>
<dbReference type="GO" id="GO:0016301">
    <property type="term" value="F:kinase activity"/>
    <property type="evidence" value="ECO:0007669"/>
    <property type="project" value="UniProtKB-KW"/>
</dbReference>
<protein>
    <recommendedName>
        <fullName evidence="5">phosphoenolpyruvate--protein phosphotransferase</fullName>
        <ecNumber evidence="5">2.7.3.9</ecNumber>
    </recommendedName>
</protein>
<dbReference type="KEGG" id="schy:GVO57_10920"/>
<dbReference type="PANTHER" id="PTHR46244">
    <property type="entry name" value="PHOSPHOENOLPYRUVATE-PROTEIN PHOSPHOTRANSFERASE"/>
    <property type="match status" value="1"/>
</dbReference>
<proteinExistence type="inferred from homology"/>
<keyword evidence="13" id="KW-0460">Magnesium</keyword>
<keyword evidence="6" id="KW-0813">Transport</keyword>
<dbReference type="InterPro" id="IPR036637">
    <property type="entry name" value="Phosphohistidine_dom_sf"/>
</dbReference>
<reference evidence="16 17" key="1">
    <citation type="submission" date="2020-01" db="EMBL/GenBank/DDBJ databases">
        <title>Sphingomonas sp. C33 whole genome sequece.</title>
        <authorList>
            <person name="Park C."/>
        </authorList>
    </citation>
    <scope>NUCLEOTIDE SEQUENCE [LARGE SCALE GENOMIC DNA]</scope>
    <source>
        <strain evidence="16 17">C33</strain>
    </source>
</reference>
<evidence type="ECO:0000259" key="14">
    <source>
        <dbReference type="PROSITE" id="PS51093"/>
    </source>
</evidence>
<dbReference type="Pfam" id="PF00381">
    <property type="entry name" value="PTS-HPr"/>
    <property type="match status" value="1"/>
</dbReference>
<dbReference type="Pfam" id="PF05524">
    <property type="entry name" value="PEP-utilisers_N"/>
    <property type="match status" value="1"/>
</dbReference>
<dbReference type="SUPFAM" id="SSF51261">
    <property type="entry name" value="Duplicated hybrid motif"/>
    <property type="match status" value="1"/>
</dbReference>
<dbReference type="EMBL" id="CP047895">
    <property type="protein sequence ID" value="QHL91933.1"/>
    <property type="molecule type" value="Genomic_DNA"/>
</dbReference>
<evidence type="ECO:0000256" key="7">
    <source>
        <dbReference type="ARBA" id="ARBA00022490"/>
    </source>
</evidence>
<dbReference type="PROSITE" id="PS00369">
    <property type="entry name" value="PTS_HPR_HIS"/>
    <property type="match status" value="1"/>
</dbReference>
<evidence type="ECO:0000256" key="10">
    <source>
        <dbReference type="ARBA" id="ARBA00022683"/>
    </source>
</evidence>
<keyword evidence="16" id="KW-0670">Pyruvate</keyword>
<dbReference type="PROSITE" id="PS51093">
    <property type="entry name" value="PTS_EIIA_TYPE_1"/>
    <property type="match status" value="1"/>
</dbReference>
<dbReference type="NCBIfam" id="TIGR01417">
    <property type="entry name" value="PTS_I_fam"/>
    <property type="match status" value="1"/>
</dbReference>
<dbReference type="Pfam" id="PF00358">
    <property type="entry name" value="PTS_EIIA_1"/>
    <property type="match status" value="1"/>
</dbReference>
<dbReference type="InterPro" id="IPR015813">
    <property type="entry name" value="Pyrv/PenolPyrv_kinase-like_dom"/>
</dbReference>
<dbReference type="InterPro" id="IPR023151">
    <property type="entry name" value="PEP_util_CS"/>
</dbReference>
<comment type="similarity">
    <text evidence="4">Belongs to the PEP-utilizing enzyme family.</text>
</comment>
<dbReference type="SUPFAM" id="SSF52009">
    <property type="entry name" value="Phosphohistidine domain"/>
    <property type="match status" value="1"/>
</dbReference>
<dbReference type="Proteomes" id="UP000464468">
    <property type="component" value="Chromosome"/>
</dbReference>
<dbReference type="PRINTS" id="PR01736">
    <property type="entry name" value="PHPHTRNFRASE"/>
</dbReference>
<dbReference type="NCBIfam" id="TIGR00830">
    <property type="entry name" value="PTBA"/>
    <property type="match status" value="1"/>
</dbReference>
<sequence length="830" mass="84499">MPLHEVADPVFASGSMGPGIAIDPLDGLVTAPLAGTVVAVARTGHSVTIAAGDGTTILIHIGLDTVALGGAGFTPQVAEGAQVAPGDPLICFDLDHVARAARSVVTPIVVIGEGDRMLIDQNARLVTAGAAIGHVVPGAPPPASPAVPAAPARPAARRELVLAMANGIHARPSARIVAALRPYAADVAILTGARRASARSTVALLTLAARHGDRLTIEAHGPDAEAAADALFALIDSGMGEAADHPPPVRAHAPPPAMGASQRAGDLILGVTGAPGLAIGVAAKFRRAELAVPETGGPAPEERAALDRARAAVAARLDTHGHGPMADIAAAHRALVDDPELADAAGKSIDAGASAAFAWRRAVRDCQAALAATGDALLIERIDDLADIERQVIAELVCAGTAHAPLPSAAPPHSAVPLPRAAILIADDLLPSEFQALDTGRLAGIALARGGPTSHVAILAAAAGVPMLVALGPDVLAIADGQPLILDADAGLDTAPDELRLDAAAQRLAAARAARAEALAEAHRPAMTRDGTHIEVFANLGSAAEAGRAVAGGAEGCGLLRTEFLFLDRADAPGEAEQARIYGEIAAALADRPLIVRTFDIGGDKPAPYLPMATEDNPALGLRGVRLNLARQDLLDTQLRAILAGVPAPQRRIMVPMVIEPAELAAVRDRLRAAERTLGIDRPTPLGVMVETPAAALGADAIAREADFLSIGSNDLTQYALACDRGNPATAARVDALHPAVLRLIALAAEGAARHGRWIGVCGGIASDPLATPLLIGLGVTELSVAIDQIAPVKARLRMLDLPACRDLARTALCLPDARAVRALAQEFAR</sequence>
<accession>A0A7Z2S6W4</accession>
<dbReference type="InterPro" id="IPR008279">
    <property type="entry name" value="PEP-util_enz_mobile_dom"/>
</dbReference>
<dbReference type="InterPro" id="IPR008731">
    <property type="entry name" value="PTS_EIN"/>
</dbReference>
<dbReference type="SUPFAM" id="SSF47831">
    <property type="entry name" value="Enzyme I of the PEP:sugar phosphotransferase system HPr-binding (sub)domain"/>
    <property type="match status" value="1"/>
</dbReference>
<dbReference type="InterPro" id="IPR000121">
    <property type="entry name" value="PEP_util_C"/>
</dbReference>
<keyword evidence="11" id="KW-0479">Metal-binding</keyword>
<evidence type="ECO:0000256" key="4">
    <source>
        <dbReference type="ARBA" id="ARBA00007837"/>
    </source>
</evidence>
<evidence type="ECO:0000256" key="9">
    <source>
        <dbReference type="ARBA" id="ARBA00022679"/>
    </source>
</evidence>
<dbReference type="CDD" id="cd00367">
    <property type="entry name" value="PTS-HPr_like"/>
    <property type="match status" value="1"/>
</dbReference>
<dbReference type="InterPro" id="IPR000032">
    <property type="entry name" value="HPr-like"/>
</dbReference>
<dbReference type="AlphaFoldDB" id="A0A7Z2S6W4"/>
<dbReference type="InterPro" id="IPR036618">
    <property type="entry name" value="PtsI_HPr-bd_sf"/>
</dbReference>
<keyword evidence="9 16" id="KW-0808">Transferase</keyword>
<dbReference type="NCBIfam" id="TIGR01003">
    <property type="entry name" value="PTS_HPr_family"/>
    <property type="match status" value="1"/>
</dbReference>
<dbReference type="Pfam" id="PF02896">
    <property type="entry name" value="PEP-utilizers_C"/>
    <property type="match status" value="1"/>
</dbReference>
<dbReference type="Gene3D" id="2.70.70.10">
    <property type="entry name" value="Glucose Permease (Domain IIA)"/>
    <property type="match status" value="1"/>
</dbReference>